<dbReference type="Proteomes" id="UP000570003">
    <property type="component" value="Unassembled WGS sequence"/>
</dbReference>
<organism evidence="1 2">
    <name type="scientific">Streptomyces somaliensis (strain ATCC 33201 / DSM 40738 / JCM 12659 / KCTC 9044 / NCTC 11332 / NRRL B-12077 / IP 733)</name>
    <dbReference type="NCBI Taxonomy" id="1134445"/>
    <lineage>
        <taxon>Bacteria</taxon>
        <taxon>Bacillati</taxon>
        <taxon>Actinomycetota</taxon>
        <taxon>Actinomycetes</taxon>
        <taxon>Kitasatosporales</taxon>
        <taxon>Streptomycetaceae</taxon>
        <taxon>Streptomyces</taxon>
    </lineage>
</organism>
<dbReference type="EMBL" id="JAAXOU010000059">
    <property type="protein sequence ID" value="NKY14161.1"/>
    <property type="molecule type" value="Genomic_DNA"/>
</dbReference>
<gene>
    <name evidence="1" type="ORF">HGA06_08300</name>
</gene>
<evidence type="ECO:0000313" key="1">
    <source>
        <dbReference type="EMBL" id="NKY14161.1"/>
    </source>
</evidence>
<evidence type="ECO:0000313" key="2">
    <source>
        <dbReference type="Proteomes" id="UP000570003"/>
    </source>
</evidence>
<sequence>MADDYLCHLQSESVERDAVLKTLDADEVKTMIFAVPSDLTEDLERELRRLESGEDSLPSNVCLFEGAAGDSNGSVRIMFQWAMPESSKGAGRALRNANRYEVNGLPAEASEGDAKLSFSCVMPGELHDASRQARLVGWVSLTGGPRRGPREGWDIRYVTLSYLMAQKAVDALGCENKPLKGDPVVKPVKG</sequence>
<reference evidence="1 2" key="1">
    <citation type="submission" date="2020-04" db="EMBL/GenBank/DDBJ databases">
        <title>MicrobeNet Type strains.</title>
        <authorList>
            <person name="Nicholson A.C."/>
        </authorList>
    </citation>
    <scope>NUCLEOTIDE SEQUENCE [LARGE SCALE GENOMIC DNA]</scope>
    <source>
        <strain evidence="1 2">DSM 40738</strain>
    </source>
</reference>
<proteinExistence type="predicted"/>
<keyword evidence="2" id="KW-1185">Reference proteome</keyword>
<dbReference type="RefSeq" id="WP_168438389.1">
    <property type="nucleotide sequence ID" value="NZ_JAAXOU010000059.1"/>
</dbReference>
<comment type="caution">
    <text evidence="1">The sequence shown here is derived from an EMBL/GenBank/DDBJ whole genome shotgun (WGS) entry which is preliminary data.</text>
</comment>
<dbReference type="AlphaFoldDB" id="A0AA44DC58"/>
<protein>
    <submittedName>
        <fullName evidence="1">Uncharacterized protein</fullName>
    </submittedName>
</protein>
<name>A0AA44DC58_STRE0</name>
<accession>A0AA44DC58</accession>